<evidence type="ECO:0000313" key="2">
    <source>
        <dbReference type="WBParaSite" id="Gr19_v10_g16617.t1"/>
    </source>
</evidence>
<organism evidence="1 2">
    <name type="scientific">Globodera rostochiensis</name>
    <name type="common">Golden nematode worm</name>
    <name type="synonym">Heterodera rostochiensis</name>
    <dbReference type="NCBI Taxonomy" id="31243"/>
    <lineage>
        <taxon>Eukaryota</taxon>
        <taxon>Metazoa</taxon>
        <taxon>Ecdysozoa</taxon>
        <taxon>Nematoda</taxon>
        <taxon>Chromadorea</taxon>
        <taxon>Rhabditida</taxon>
        <taxon>Tylenchina</taxon>
        <taxon>Tylenchomorpha</taxon>
        <taxon>Tylenchoidea</taxon>
        <taxon>Heteroderidae</taxon>
        <taxon>Heteroderinae</taxon>
        <taxon>Globodera</taxon>
    </lineage>
</organism>
<sequence>MAGQFKKFSDNDDGRGKRLQIRGFPTIWTEKLTFDDIGWFLFEMLVKYGSIDNISVTKSKNSVVYGIVDMLRVKDAQKIFDNFPTGKRNYRLEEWNSTLQFKLLGVNDEQATTGARVVTTVHDANIKRYGREEIIELKSKATPNFQPDEACPEIRRLSESRRAVQEVKNDNEKNRRPVWEFKKDSCWVRSGPPRESRSWSNNKC</sequence>
<accession>A0A914HG11</accession>
<evidence type="ECO:0000313" key="1">
    <source>
        <dbReference type="Proteomes" id="UP000887572"/>
    </source>
</evidence>
<dbReference type="WBParaSite" id="Gr19_v10_g16617.t1">
    <property type="protein sequence ID" value="Gr19_v10_g16617.t1"/>
    <property type="gene ID" value="Gr19_v10_g16617"/>
</dbReference>
<keyword evidence="1" id="KW-1185">Reference proteome</keyword>
<name>A0A914HG11_GLORO</name>
<protein>
    <submittedName>
        <fullName evidence="2">Uncharacterized protein</fullName>
    </submittedName>
</protein>
<dbReference type="Proteomes" id="UP000887572">
    <property type="component" value="Unplaced"/>
</dbReference>
<reference evidence="2" key="1">
    <citation type="submission" date="2022-11" db="UniProtKB">
        <authorList>
            <consortium name="WormBaseParasite"/>
        </authorList>
    </citation>
    <scope>IDENTIFICATION</scope>
</reference>
<proteinExistence type="predicted"/>
<dbReference type="AlphaFoldDB" id="A0A914HG11"/>